<evidence type="ECO:0000313" key="7">
    <source>
        <dbReference type="Proteomes" id="UP000663868"/>
    </source>
</evidence>
<evidence type="ECO:0000313" key="6">
    <source>
        <dbReference type="EMBL" id="CAF3755540.1"/>
    </source>
</evidence>
<feature type="domain" description="UMOD/GP2/OIT3-like D8C" evidence="4">
    <location>
        <begin position="254"/>
        <end position="332"/>
    </location>
</feature>
<dbReference type="Proteomes" id="UP000663868">
    <property type="component" value="Unassembled WGS sequence"/>
</dbReference>
<feature type="transmembrane region" description="Helical" evidence="3">
    <location>
        <begin position="101"/>
        <end position="124"/>
    </location>
</feature>
<accession>A0A818YKQ0</accession>
<reference evidence="6" key="1">
    <citation type="submission" date="2021-02" db="EMBL/GenBank/DDBJ databases">
        <authorList>
            <person name="Nowell W R."/>
        </authorList>
    </citation>
    <scope>NUCLEOTIDE SEQUENCE</scope>
</reference>
<dbReference type="AlphaFoldDB" id="A0A818YKQ0"/>
<proteinExistence type="predicted"/>
<evidence type="ECO:0000256" key="3">
    <source>
        <dbReference type="SAM" id="Phobius"/>
    </source>
</evidence>
<sequence>MFYYNPMLQPIAHPLSIYRNYPLLVPNNSSQPIPPMHLIWHTSQEMPFPSFTQNVSHQIEVQPIEEIEDVPDAQSEMSINIPQTAAAGEEEDLNESICRRWFWRIGLGFVLCVFLGVAVFAPFLQQQRLLPQLPRLPRQLLRLAPPLPLLPRLVHRLLQLLRLLRQLPPRLRQLHQPLRLVHQLPRLLLQLPRLRQLPPLLRQLPTSSALPPQCSTATVITDATRNAAYTVASSLCDQSSGLSGIAWYRFSGGAGTILANYVVPINQCGTQATGSYTGAYPSTAGSTSSGTVCYNWSGNSCNWSNSISITNCNGYYVFYLSAPPVCNLRYCTM</sequence>
<keyword evidence="1" id="KW-0732">Signal</keyword>
<keyword evidence="3" id="KW-1133">Transmembrane helix</keyword>
<keyword evidence="3" id="KW-0472">Membrane</keyword>
<dbReference type="InterPro" id="IPR057774">
    <property type="entry name" value="D8C_UMOD/GP2/OIT3-like"/>
</dbReference>
<comment type="caution">
    <text evidence="6">The sequence shown here is derived from an EMBL/GenBank/DDBJ whole genome shotgun (WGS) entry which is preliminary data.</text>
</comment>
<evidence type="ECO:0000313" key="5">
    <source>
        <dbReference type="EMBL" id="CAF1128259.1"/>
    </source>
</evidence>
<dbReference type="Pfam" id="PF23283">
    <property type="entry name" value="D8C_UMOD"/>
    <property type="match status" value="1"/>
</dbReference>
<dbReference type="EMBL" id="CAJNOE010000296">
    <property type="protein sequence ID" value="CAF1128259.1"/>
    <property type="molecule type" value="Genomic_DNA"/>
</dbReference>
<name>A0A818YKQ0_9BILA</name>
<keyword evidence="2" id="KW-1015">Disulfide bond</keyword>
<organism evidence="6 7">
    <name type="scientific">Adineta steineri</name>
    <dbReference type="NCBI Taxonomy" id="433720"/>
    <lineage>
        <taxon>Eukaryota</taxon>
        <taxon>Metazoa</taxon>
        <taxon>Spiralia</taxon>
        <taxon>Gnathifera</taxon>
        <taxon>Rotifera</taxon>
        <taxon>Eurotatoria</taxon>
        <taxon>Bdelloidea</taxon>
        <taxon>Adinetida</taxon>
        <taxon>Adinetidae</taxon>
        <taxon>Adineta</taxon>
    </lineage>
</organism>
<dbReference type="Proteomes" id="UP000663860">
    <property type="component" value="Unassembled WGS sequence"/>
</dbReference>
<evidence type="ECO:0000256" key="1">
    <source>
        <dbReference type="ARBA" id="ARBA00022729"/>
    </source>
</evidence>
<gene>
    <name evidence="5" type="ORF">IZO911_LOCUS24539</name>
    <name evidence="6" type="ORF">KXQ929_LOCUS14492</name>
</gene>
<evidence type="ECO:0000256" key="2">
    <source>
        <dbReference type="ARBA" id="ARBA00023157"/>
    </source>
</evidence>
<dbReference type="PANTHER" id="PTHR36191:SF4">
    <property type="entry name" value="VWFD DOMAIN-CONTAINING PROTEIN"/>
    <property type="match status" value="1"/>
</dbReference>
<dbReference type="PANTHER" id="PTHR36191">
    <property type="entry name" value="ENDO/EXONUCLEASE/PHOSPHATASE DOMAIN-CONTAINING PROTEIN-RELATED"/>
    <property type="match status" value="1"/>
</dbReference>
<protein>
    <recommendedName>
        <fullName evidence="4">UMOD/GP2/OIT3-like D8C domain-containing protein</fullName>
    </recommendedName>
</protein>
<evidence type="ECO:0000259" key="4">
    <source>
        <dbReference type="Pfam" id="PF23283"/>
    </source>
</evidence>
<dbReference type="EMBL" id="CAJOBB010000806">
    <property type="protein sequence ID" value="CAF3755540.1"/>
    <property type="molecule type" value="Genomic_DNA"/>
</dbReference>
<keyword evidence="3" id="KW-0812">Transmembrane</keyword>